<dbReference type="VEuPathDB" id="FungiDB:VP01_2985g8"/>
<keyword evidence="3" id="KW-1185">Reference proteome</keyword>
<protein>
    <submittedName>
        <fullName evidence="2">Uncharacterized protein</fullName>
    </submittedName>
</protein>
<comment type="caution">
    <text evidence="2">The sequence shown here is derived from an EMBL/GenBank/DDBJ whole genome shotgun (WGS) entry which is preliminary data.</text>
</comment>
<sequence>MILANRVPRLFQVKQHSRCWLRPDTAQLLSTSADPSQPPSRRRKEVSEQAIGGTTDDIAHSQGAFDSNEANPQKSASKISSVRLLFFYIFSPPLQPKVKFRLHHRSSMRPPGCKAKPCLLMFEQIKGGISMEQSAAYDRSSLSSEKTSVQKKAPNTQK</sequence>
<dbReference type="Proteomes" id="UP000037035">
    <property type="component" value="Unassembled WGS sequence"/>
</dbReference>
<evidence type="ECO:0000256" key="1">
    <source>
        <dbReference type="SAM" id="MobiDB-lite"/>
    </source>
</evidence>
<accession>A0A0L6V1B9</accession>
<reference evidence="2 3" key="1">
    <citation type="submission" date="2015-08" db="EMBL/GenBank/DDBJ databases">
        <title>Next Generation Sequencing and Analysis of the Genome of Puccinia sorghi L Schw, the Causal Agent of Maize Common Rust.</title>
        <authorList>
            <person name="Rochi L."/>
            <person name="Burguener G."/>
            <person name="Darino M."/>
            <person name="Turjanski A."/>
            <person name="Kreff E."/>
            <person name="Dieguez M.J."/>
            <person name="Sacco F."/>
        </authorList>
    </citation>
    <scope>NUCLEOTIDE SEQUENCE [LARGE SCALE GENOMIC DNA]</scope>
    <source>
        <strain evidence="2 3">RO10H11247</strain>
    </source>
</reference>
<feature type="region of interest" description="Disordered" evidence="1">
    <location>
        <begin position="133"/>
        <end position="158"/>
    </location>
</feature>
<proteinExistence type="predicted"/>
<evidence type="ECO:0000313" key="2">
    <source>
        <dbReference type="EMBL" id="KNZ54302.1"/>
    </source>
</evidence>
<evidence type="ECO:0000313" key="3">
    <source>
        <dbReference type="Proteomes" id="UP000037035"/>
    </source>
</evidence>
<dbReference type="EMBL" id="LAVV01007929">
    <property type="protein sequence ID" value="KNZ54302.1"/>
    <property type="molecule type" value="Genomic_DNA"/>
</dbReference>
<dbReference type="OrthoDB" id="3205926at2759"/>
<name>A0A0L6V1B9_9BASI</name>
<dbReference type="AlphaFoldDB" id="A0A0L6V1B9"/>
<organism evidence="2 3">
    <name type="scientific">Puccinia sorghi</name>
    <dbReference type="NCBI Taxonomy" id="27349"/>
    <lineage>
        <taxon>Eukaryota</taxon>
        <taxon>Fungi</taxon>
        <taxon>Dikarya</taxon>
        <taxon>Basidiomycota</taxon>
        <taxon>Pucciniomycotina</taxon>
        <taxon>Pucciniomycetes</taxon>
        <taxon>Pucciniales</taxon>
        <taxon>Pucciniaceae</taxon>
        <taxon>Puccinia</taxon>
    </lineage>
</organism>
<feature type="compositionally biased region" description="Polar residues" evidence="1">
    <location>
        <begin position="64"/>
        <end position="73"/>
    </location>
</feature>
<gene>
    <name evidence="2" type="ORF">VP01_2985g8</name>
</gene>
<feature type="region of interest" description="Disordered" evidence="1">
    <location>
        <begin position="29"/>
        <end position="73"/>
    </location>
</feature>